<proteinExistence type="predicted"/>
<evidence type="ECO:0000256" key="1">
    <source>
        <dbReference type="SAM" id="SignalP"/>
    </source>
</evidence>
<sequence length="100" mass="11211">MRILLATVLTVLASTAFAVPTTDLKVFDKALDKIIVRRDNAEVCHDCTEHLDICMKYGNDMAPGIEHCADICNAYVCRKFPQCKEKCADKGFDNCQPKWA</sequence>
<feature type="signal peptide" evidence="1">
    <location>
        <begin position="1"/>
        <end position="18"/>
    </location>
</feature>
<dbReference type="AlphaFoldDB" id="A0A6A5TA38"/>
<dbReference type="EMBL" id="ML977036">
    <property type="protein sequence ID" value="KAF1949563.1"/>
    <property type="molecule type" value="Genomic_DNA"/>
</dbReference>
<evidence type="ECO:0000313" key="2">
    <source>
        <dbReference type="EMBL" id="KAF1949563.1"/>
    </source>
</evidence>
<keyword evidence="3" id="KW-1185">Reference proteome</keyword>
<gene>
    <name evidence="2" type="ORF">CC80DRAFT_510493</name>
</gene>
<accession>A0A6A5TA38</accession>
<dbReference type="OrthoDB" id="3798312at2759"/>
<dbReference type="Proteomes" id="UP000800035">
    <property type="component" value="Unassembled WGS sequence"/>
</dbReference>
<evidence type="ECO:0000313" key="3">
    <source>
        <dbReference type="Proteomes" id="UP000800035"/>
    </source>
</evidence>
<reference evidence="2" key="1">
    <citation type="journal article" date="2020" name="Stud. Mycol.">
        <title>101 Dothideomycetes genomes: a test case for predicting lifestyles and emergence of pathogens.</title>
        <authorList>
            <person name="Haridas S."/>
            <person name="Albert R."/>
            <person name="Binder M."/>
            <person name="Bloem J."/>
            <person name="Labutti K."/>
            <person name="Salamov A."/>
            <person name="Andreopoulos B."/>
            <person name="Baker S."/>
            <person name="Barry K."/>
            <person name="Bills G."/>
            <person name="Bluhm B."/>
            <person name="Cannon C."/>
            <person name="Castanera R."/>
            <person name="Culley D."/>
            <person name="Daum C."/>
            <person name="Ezra D."/>
            <person name="Gonzalez J."/>
            <person name="Henrissat B."/>
            <person name="Kuo A."/>
            <person name="Liang C."/>
            <person name="Lipzen A."/>
            <person name="Lutzoni F."/>
            <person name="Magnuson J."/>
            <person name="Mondo S."/>
            <person name="Nolan M."/>
            <person name="Ohm R."/>
            <person name="Pangilinan J."/>
            <person name="Park H.-J."/>
            <person name="Ramirez L."/>
            <person name="Alfaro M."/>
            <person name="Sun H."/>
            <person name="Tritt A."/>
            <person name="Yoshinaga Y."/>
            <person name="Zwiers L.-H."/>
            <person name="Turgeon B."/>
            <person name="Goodwin S."/>
            <person name="Spatafora J."/>
            <person name="Crous P."/>
            <person name="Grigoriev I."/>
        </authorList>
    </citation>
    <scope>NUCLEOTIDE SEQUENCE</scope>
    <source>
        <strain evidence="2">CBS 675.92</strain>
    </source>
</reference>
<name>A0A6A5TA38_9PLEO</name>
<keyword evidence="1" id="KW-0732">Signal</keyword>
<protein>
    <submittedName>
        <fullName evidence="2">Uncharacterized protein</fullName>
    </submittedName>
</protein>
<organism evidence="2 3">
    <name type="scientific">Byssothecium circinans</name>
    <dbReference type="NCBI Taxonomy" id="147558"/>
    <lineage>
        <taxon>Eukaryota</taxon>
        <taxon>Fungi</taxon>
        <taxon>Dikarya</taxon>
        <taxon>Ascomycota</taxon>
        <taxon>Pezizomycotina</taxon>
        <taxon>Dothideomycetes</taxon>
        <taxon>Pleosporomycetidae</taxon>
        <taxon>Pleosporales</taxon>
        <taxon>Massarineae</taxon>
        <taxon>Massarinaceae</taxon>
        <taxon>Byssothecium</taxon>
    </lineage>
</organism>
<feature type="chain" id="PRO_5025489201" evidence="1">
    <location>
        <begin position="19"/>
        <end position="100"/>
    </location>
</feature>